<sequence>MTLFDHAGIDLSAGPDWRAEERLMAELGGPVCGVDEVGRGPLAGPVVAAAVILDPARVPVGLNDSKKLTEKARVRLAAEIREVALAVSIAEASVEEIDTINILEAAMLAMRRAVAGLAVRPLGALVDGNRDPLIGITTETLVQGDARSLSIAAASIVAKVFRDELMKNLAEKHPEYGWDRNAGYGVPVHLEALKLVGVTPFHRKSFAPIRDILHQQNTLTD</sequence>
<evidence type="ECO:0000256" key="5">
    <source>
        <dbReference type="ARBA" id="ARBA00007383"/>
    </source>
</evidence>
<dbReference type="EC" id="3.1.26.4" evidence="6 14"/>
<dbReference type="GO" id="GO:0006298">
    <property type="term" value="P:mismatch repair"/>
    <property type="evidence" value="ECO:0007669"/>
    <property type="project" value="TreeGrafter"/>
</dbReference>
<evidence type="ECO:0000256" key="1">
    <source>
        <dbReference type="ARBA" id="ARBA00000077"/>
    </source>
</evidence>
<dbReference type="NCBIfam" id="NF000595">
    <property type="entry name" value="PRK00015.1-3"/>
    <property type="match status" value="1"/>
</dbReference>
<keyword evidence="13 14" id="KW-0464">Manganese</keyword>
<dbReference type="CDD" id="cd07182">
    <property type="entry name" value="RNase_HII_bacteria_HII_like"/>
    <property type="match status" value="1"/>
</dbReference>
<dbReference type="GO" id="GO:0032299">
    <property type="term" value="C:ribonuclease H2 complex"/>
    <property type="evidence" value="ECO:0007669"/>
    <property type="project" value="TreeGrafter"/>
</dbReference>
<dbReference type="PROSITE" id="PS51975">
    <property type="entry name" value="RNASE_H_2"/>
    <property type="match status" value="1"/>
</dbReference>
<feature type="binding site" evidence="14 15">
    <location>
        <position position="127"/>
    </location>
    <ligand>
        <name>a divalent metal cation</name>
        <dbReference type="ChEBI" id="CHEBI:60240"/>
    </ligand>
</feature>
<evidence type="ECO:0000256" key="15">
    <source>
        <dbReference type="PROSITE-ProRule" id="PRU01319"/>
    </source>
</evidence>
<keyword evidence="8 14" id="KW-0963">Cytoplasm</keyword>
<comment type="subcellular location">
    <subcellularLocation>
        <location evidence="4 14">Cytoplasm</location>
    </subcellularLocation>
</comment>
<dbReference type="EMBL" id="CP116805">
    <property type="protein sequence ID" value="WCL55506.1"/>
    <property type="molecule type" value="Genomic_DNA"/>
</dbReference>
<evidence type="ECO:0000256" key="9">
    <source>
        <dbReference type="ARBA" id="ARBA00022722"/>
    </source>
</evidence>
<dbReference type="NCBIfam" id="NF000594">
    <property type="entry name" value="PRK00015.1-1"/>
    <property type="match status" value="1"/>
</dbReference>
<dbReference type="GO" id="GO:0004523">
    <property type="term" value="F:RNA-DNA hybrid ribonuclease activity"/>
    <property type="evidence" value="ECO:0007669"/>
    <property type="project" value="UniProtKB-UniRule"/>
</dbReference>
<keyword evidence="19" id="KW-1185">Reference proteome</keyword>
<comment type="cofactor">
    <cofactor evidence="2">
        <name>Mg(2+)</name>
        <dbReference type="ChEBI" id="CHEBI:18420"/>
    </cofactor>
</comment>
<dbReference type="HAMAP" id="MF_00052_B">
    <property type="entry name" value="RNase_HII_B"/>
    <property type="match status" value="1"/>
</dbReference>
<evidence type="ECO:0000256" key="6">
    <source>
        <dbReference type="ARBA" id="ARBA00012180"/>
    </source>
</evidence>
<gene>
    <name evidence="14" type="primary">rnhB</name>
    <name evidence="18" type="ORF">PH603_07000</name>
</gene>
<keyword evidence="12 14" id="KW-0378">Hydrolase</keyword>
<dbReference type="KEGG" id="gso:PH603_07000"/>
<dbReference type="Gene3D" id="3.30.420.10">
    <property type="entry name" value="Ribonuclease H-like superfamily/Ribonuclease H"/>
    <property type="match status" value="1"/>
</dbReference>
<dbReference type="GO" id="GO:0005737">
    <property type="term" value="C:cytoplasm"/>
    <property type="evidence" value="ECO:0007669"/>
    <property type="project" value="UniProtKB-SubCell"/>
</dbReference>
<dbReference type="InterPro" id="IPR022898">
    <property type="entry name" value="RNase_HII"/>
</dbReference>
<keyword evidence="9 14" id="KW-0540">Nuclease</keyword>
<feature type="domain" description="RNase H type-2" evidence="17">
    <location>
        <begin position="29"/>
        <end position="218"/>
    </location>
</feature>
<evidence type="ECO:0000256" key="8">
    <source>
        <dbReference type="ARBA" id="ARBA00022490"/>
    </source>
</evidence>
<evidence type="ECO:0000256" key="2">
    <source>
        <dbReference type="ARBA" id="ARBA00001946"/>
    </source>
</evidence>
<dbReference type="InterPro" id="IPR012337">
    <property type="entry name" value="RNaseH-like_sf"/>
</dbReference>
<comment type="cofactor">
    <cofactor evidence="14 15">
        <name>Mn(2+)</name>
        <dbReference type="ChEBI" id="CHEBI:29035"/>
    </cofactor>
    <cofactor evidence="14 15">
        <name>Mg(2+)</name>
        <dbReference type="ChEBI" id="CHEBI:18420"/>
    </cofactor>
    <text evidence="14 15">Manganese or magnesium. Binds 1 divalent metal ion per monomer in the absence of substrate. May bind a second metal ion after substrate binding.</text>
</comment>
<dbReference type="InterPro" id="IPR024567">
    <property type="entry name" value="RNase_HII/HIII_dom"/>
</dbReference>
<evidence type="ECO:0000256" key="11">
    <source>
        <dbReference type="ARBA" id="ARBA00022759"/>
    </source>
</evidence>
<dbReference type="RefSeq" id="WP_289505327.1">
    <property type="nucleotide sequence ID" value="NZ_CP116805.1"/>
</dbReference>
<dbReference type="Pfam" id="PF01351">
    <property type="entry name" value="RNase_HII"/>
    <property type="match status" value="1"/>
</dbReference>
<dbReference type="InterPro" id="IPR001352">
    <property type="entry name" value="RNase_HII/HIII"/>
</dbReference>
<dbReference type="GO" id="GO:0043137">
    <property type="term" value="P:DNA replication, removal of RNA primer"/>
    <property type="evidence" value="ECO:0007669"/>
    <property type="project" value="TreeGrafter"/>
</dbReference>
<comment type="catalytic activity">
    <reaction evidence="1 14 15 16">
        <text>Endonucleolytic cleavage to 5'-phosphomonoester.</text>
        <dbReference type="EC" id="3.1.26.4"/>
    </reaction>
</comment>
<evidence type="ECO:0000313" key="18">
    <source>
        <dbReference type="EMBL" id="WCL55506.1"/>
    </source>
</evidence>
<name>A0AAE9XUS7_9PROT</name>
<evidence type="ECO:0000256" key="14">
    <source>
        <dbReference type="HAMAP-Rule" id="MF_00052"/>
    </source>
</evidence>
<evidence type="ECO:0000256" key="10">
    <source>
        <dbReference type="ARBA" id="ARBA00022723"/>
    </source>
</evidence>
<evidence type="ECO:0000259" key="17">
    <source>
        <dbReference type="PROSITE" id="PS51975"/>
    </source>
</evidence>
<protein>
    <recommendedName>
        <fullName evidence="7 14">Ribonuclease HII</fullName>
        <shortName evidence="14">RNase HII</shortName>
        <ecNumber evidence="6 14">3.1.26.4</ecNumber>
    </recommendedName>
</protein>
<accession>A0AAE9XUS7</accession>
<dbReference type="GO" id="GO:0030145">
    <property type="term" value="F:manganese ion binding"/>
    <property type="evidence" value="ECO:0007669"/>
    <property type="project" value="UniProtKB-UniRule"/>
</dbReference>
<dbReference type="InterPro" id="IPR036397">
    <property type="entry name" value="RNaseH_sf"/>
</dbReference>
<comment type="similarity">
    <text evidence="5 14 16">Belongs to the RNase HII family.</text>
</comment>
<evidence type="ECO:0000256" key="13">
    <source>
        <dbReference type="ARBA" id="ARBA00023211"/>
    </source>
</evidence>
<evidence type="ECO:0000256" key="12">
    <source>
        <dbReference type="ARBA" id="ARBA00022801"/>
    </source>
</evidence>
<dbReference type="PANTHER" id="PTHR10954:SF18">
    <property type="entry name" value="RIBONUCLEASE HII"/>
    <property type="match status" value="1"/>
</dbReference>
<evidence type="ECO:0000256" key="7">
    <source>
        <dbReference type="ARBA" id="ARBA00019179"/>
    </source>
</evidence>
<evidence type="ECO:0000256" key="4">
    <source>
        <dbReference type="ARBA" id="ARBA00004496"/>
    </source>
</evidence>
<feature type="binding site" evidence="14 15">
    <location>
        <position position="36"/>
    </location>
    <ligand>
        <name>a divalent metal cation</name>
        <dbReference type="ChEBI" id="CHEBI:60240"/>
    </ligand>
</feature>
<organism evidence="18 19">
    <name type="scientific">Gimibacter soli</name>
    <dbReference type="NCBI Taxonomy" id="3024400"/>
    <lineage>
        <taxon>Bacteria</taxon>
        <taxon>Pseudomonadati</taxon>
        <taxon>Pseudomonadota</taxon>
        <taxon>Alphaproteobacteria</taxon>
        <taxon>Kordiimonadales</taxon>
        <taxon>Temperatibacteraceae</taxon>
        <taxon>Gimibacter</taxon>
    </lineage>
</organism>
<dbReference type="Proteomes" id="UP001217500">
    <property type="component" value="Chromosome"/>
</dbReference>
<dbReference type="AlphaFoldDB" id="A0AAE9XUS7"/>
<evidence type="ECO:0000256" key="3">
    <source>
        <dbReference type="ARBA" id="ARBA00004065"/>
    </source>
</evidence>
<evidence type="ECO:0000313" key="19">
    <source>
        <dbReference type="Proteomes" id="UP001217500"/>
    </source>
</evidence>
<reference evidence="18" key="1">
    <citation type="submission" date="2023-01" db="EMBL/GenBank/DDBJ databases">
        <title>The genome sequence of Kordiimonadaceae bacterium 6D33.</title>
        <authorList>
            <person name="Liu Y."/>
        </authorList>
    </citation>
    <scope>NUCLEOTIDE SEQUENCE</scope>
    <source>
        <strain evidence="18">6D33</strain>
    </source>
</reference>
<feature type="binding site" evidence="14 15">
    <location>
        <position position="35"/>
    </location>
    <ligand>
        <name>a divalent metal cation</name>
        <dbReference type="ChEBI" id="CHEBI:60240"/>
    </ligand>
</feature>
<dbReference type="FunFam" id="3.30.420.10:FF:000006">
    <property type="entry name" value="Ribonuclease HII"/>
    <property type="match status" value="1"/>
</dbReference>
<dbReference type="PANTHER" id="PTHR10954">
    <property type="entry name" value="RIBONUCLEASE H2 SUBUNIT A"/>
    <property type="match status" value="1"/>
</dbReference>
<keyword evidence="11 14" id="KW-0255">Endonuclease</keyword>
<keyword evidence="10 14" id="KW-0479">Metal-binding</keyword>
<comment type="function">
    <text evidence="3 14 16">Endonuclease that specifically degrades the RNA of RNA-DNA hybrids.</text>
</comment>
<evidence type="ECO:0000256" key="16">
    <source>
        <dbReference type="RuleBase" id="RU003515"/>
    </source>
</evidence>
<dbReference type="SUPFAM" id="SSF53098">
    <property type="entry name" value="Ribonuclease H-like"/>
    <property type="match status" value="1"/>
</dbReference>
<dbReference type="GO" id="GO:0003723">
    <property type="term" value="F:RNA binding"/>
    <property type="evidence" value="ECO:0007669"/>
    <property type="project" value="UniProtKB-UniRule"/>
</dbReference>
<proteinExistence type="inferred from homology"/>